<dbReference type="RefSeq" id="WP_378228096.1">
    <property type="nucleotide sequence ID" value="NZ_JBHSLL010000012.1"/>
</dbReference>
<organism evidence="2 3">
    <name type="scientific">Aquamicrobium segne</name>
    <dbReference type="NCBI Taxonomy" id="469547"/>
    <lineage>
        <taxon>Bacteria</taxon>
        <taxon>Pseudomonadati</taxon>
        <taxon>Pseudomonadota</taxon>
        <taxon>Alphaproteobacteria</taxon>
        <taxon>Hyphomicrobiales</taxon>
        <taxon>Phyllobacteriaceae</taxon>
        <taxon>Aquamicrobium</taxon>
    </lineage>
</organism>
<sequence length="133" mass="14866">MPLDVFWSRCEGQIVFGQNDCCMVVADVIVAAGGPDMMASYRGRYSTRLGFIRAFRKMGHVSLDAAVMAEFSRYGHLVSAPQDFDVAVVSYADGDRPMTSPAFFHSGFWCLRSERGMFVSKGSPDKIWRLRHA</sequence>
<evidence type="ECO:0000259" key="1">
    <source>
        <dbReference type="Pfam" id="PF22262"/>
    </source>
</evidence>
<evidence type="ECO:0000313" key="2">
    <source>
        <dbReference type="EMBL" id="MFC5385200.1"/>
    </source>
</evidence>
<feature type="domain" description="DUF6950" evidence="1">
    <location>
        <begin position="14"/>
        <end position="129"/>
    </location>
</feature>
<gene>
    <name evidence="2" type="ORF">ACFPLB_04370</name>
</gene>
<dbReference type="InterPro" id="IPR053802">
    <property type="entry name" value="DUF6950"/>
</dbReference>
<evidence type="ECO:0000313" key="3">
    <source>
        <dbReference type="Proteomes" id="UP001596016"/>
    </source>
</evidence>
<dbReference type="EMBL" id="JBHSLL010000012">
    <property type="protein sequence ID" value="MFC5385200.1"/>
    <property type="molecule type" value="Genomic_DNA"/>
</dbReference>
<accession>A0ABW0GVD6</accession>
<proteinExistence type="predicted"/>
<name>A0ABW0GVD6_9HYPH</name>
<dbReference type="Proteomes" id="UP001596016">
    <property type="component" value="Unassembled WGS sequence"/>
</dbReference>
<reference evidence="3" key="1">
    <citation type="journal article" date="2019" name="Int. J. Syst. Evol. Microbiol.">
        <title>The Global Catalogue of Microorganisms (GCM) 10K type strain sequencing project: providing services to taxonomists for standard genome sequencing and annotation.</title>
        <authorList>
            <consortium name="The Broad Institute Genomics Platform"/>
            <consortium name="The Broad Institute Genome Sequencing Center for Infectious Disease"/>
            <person name="Wu L."/>
            <person name="Ma J."/>
        </authorList>
    </citation>
    <scope>NUCLEOTIDE SEQUENCE [LARGE SCALE GENOMIC DNA]</scope>
    <source>
        <strain evidence="3">CGMCC 4.1415</strain>
    </source>
</reference>
<dbReference type="Pfam" id="PF22262">
    <property type="entry name" value="DUF6950"/>
    <property type="match status" value="1"/>
</dbReference>
<comment type="caution">
    <text evidence="2">The sequence shown here is derived from an EMBL/GenBank/DDBJ whole genome shotgun (WGS) entry which is preliminary data.</text>
</comment>
<keyword evidence="3" id="KW-1185">Reference proteome</keyword>
<protein>
    <submittedName>
        <fullName evidence="2">DUF6950 family protein</fullName>
    </submittedName>
</protein>